<evidence type="ECO:0000256" key="1">
    <source>
        <dbReference type="SAM" id="MobiDB-lite"/>
    </source>
</evidence>
<organism evidence="2 3">
    <name type="scientific">Favolaschia claudopus</name>
    <dbReference type="NCBI Taxonomy" id="2862362"/>
    <lineage>
        <taxon>Eukaryota</taxon>
        <taxon>Fungi</taxon>
        <taxon>Dikarya</taxon>
        <taxon>Basidiomycota</taxon>
        <taxon>Agaricomycotina</taxon>
        <taxon>Agaricomycetes</taxon>
        <taxon>Agaricomycetidae</taxon>
        <taxon>Agaricales</taxon>
        <taxon>Marasmiineae</taxon>
        <taxon>Mycenaceae</taxon>
        <taxon>Favolaschia</taxon>
    </lineage>
</organism>
<dbReference type="AlphaFoldDB" id="A0AAW0CYK1"/>
<evidence type="ECO:0000313" key="2">
    <source>
        <dbReference type="EMBL" id="KAK7044430.1"/>
    </source>
</evidence>
<feature type="compositionally biased region" description="Polar residues" evidence="1">
    <location>
        <begin position="98"/>
        <end position="107"/>
    </location>
</feature>
<comment type="caution">
    <text evidence="2">The sequence shown here is derived from an EMBL/GenBank/DDBJ whole genome shotgun (WGS) entry which is preliminary data.</text>
</comment>
<proteinExistence type="predicted"/>
<sequence length="226" mass="24504">MSSLSIRIPHSPSLRLGALSPDITILPAIKAGSASIKKRFLAATHSHHAPQSAVEPTPSKHFSLPECTQRPALKRCSSDTFPRRSSADSDPCPPVSPSTPIHVQLPSSAPLEDDKQPIDALHYFMVRVKHIHLLPALSPLLSPSVAPSSSRRPSHVLNAELASWPAPDLEEVSLAVEPEVEEVVQLPPGIPRKVRFVVPSAPAPPAVKEEKAERDINEEPAWCDFM</sequence>
<gene>
    <name evidence="2" type="ORF">R3P38DRAFT_163239</name>
</gene>
<reference evidence="2 3" key="1">
    <citation type="journal article" date="2024" name="J Genomics">
        <title>Draft genome sequencing and assembly of Favolaschia claudopus CIRM-BRFM 2984 isolated from oak limbs.</title>
        <authorList>
            <person name="Navarro D."/>
            <person name="Drula E."/>
            <person name="Chaduli D."/>
            <person name="Cazenave R."/>
            <person name="Ahrendt S."/>
            <person name="Wang J."/>
            <person name="Lipzen A."/>
            <person name="Daum C."/>
            <person name="Barry K."/>
            <person name="Grigoriev I.V."/>
            <person name="Favel A."/>
            <person name="Rosso M.N."/>
            <person name="Martin F."/>
        </authorList>
    </citation>
    <scope>NUCLEOTIDE SEQUENCE [LARGE SCALE GENOMIC DNA]</scope>
    <source>
        <strain evidence="2 3">CIRM-BRFM 2984</strain>
    </source>
</reference>
<evidence type="ECO:0008006" key="4">
    <source>
        <dbReference type="Google" id="ProtNLM"/>
    </source>
</evidence>
<keyword evidence="3" id="KW-1185">Reference proteome</keyword>
<protein>
    <recommendedName>
        <fullName evidence="4">Securin</fullName>
    </recommendedName>
</protein>
<accession>A0AAW0CYK1</accession>
<dbReference type="Proteomes" id="UP001362999">
    <property type="component" value="Unassembled WGS sequence"/>
</dbReference>
<evidence type="ECO:0000313" key="3">
    <source>
        <dbReference type="Proteomes" id="UP001362999"/>
    </source>
</evidence>
<name>A0AAW0CYK1_9AGAR</name>
<feature type="region of interest" description="Disordered" evidence="1">
    <location>
        <begin position="76"/>
        <end position="111"/>
    </location>
</feature>
<dbReference type="EMBL" id="JAWWNJ010000011">
    <property type="protein sequence ID" value="KAK7044430.1"/>
    <property type="molecule type" value="Genomic_DNA"/>
</dbReference>